<reference evidence="7 8" key="1">
    <citation type="submission" date="2015-07" db="EMBL/GenBank/DDBJ databases">
        <title>The genome of Pseudoloma neurophilia, a relevant intracellular parasite of the zebrafish.</title>
        <authorList>
            <person name="Ndikumana S."/>
            <person name="Pelin A."/>
            <person name="Sanders J."/>
            <person name="Corradi N."/>
        </authorList>
    </citation>
    <scope>NUCLEOTIDE SEQUENCE [LARGE SCALE GENOMIC DNA]</scope>
    <source>
        <strain evidence="7 8">MK1</strain>
    </source>
</reference>
<name>A0A0R0M534_9MICR</name>
<comment type="subcellular location">
    <subcellularLocation>
        <location evidence="1">Nucleus</location>
    </subcellularLocation>
</comment>
<dbReference type="InterPro" id="IPR016024">
    <property type="entry name" value="ARM-type_fold"/>
</dbReference>
<dbReference type="Gene3D" id="1.25.40.770">
    <property type="entry name" value="TAF6, C-terminal HEAT repeat domain"/>
    <property type="match status" value="1"/>
</dbReference>
<dbReference type="GO" id="GO:0003743">
    <property type="term" value="F:translation initiation factor activity"/>
    <property type="evidence" value="ECO:0007669"/>
    <property type="project" value="UniProtKB-KW"/>
</dbReference>
<dbReference type="VEuPathDB" id="MicrosporidiaDB:M153_1630001717"/>
<dbReference type="GO" id="GO:0046982">
    <property type="term" value="F:protein heterodimerization activity"/>
    <property type="evidence" value="ECO:0007669"/>
    <property type="project" value="InterPro"/>
</dbReference>
<dbReference type="EMBL" id="LGUB01000039">
    <property type="protein sequence ID" value="KRH94702.1"/>
    <property type="molecule type" value="Genomic_DNA"/>
</dbReference>
<dbReference type="CDD" id="cd08050">
    <property type="entry name" value="TAF6C"/>
    <property type="match status" value="1"/>
</dbReference>
<dbReference type="CDD" id="cd22931">
    <property type="entry name" value="HFD_TAF6"/>
    <property type="match status" value="1"/>
</dbReference>
<dbReference type="InterPro" id="IPR011442">
    <property type="entry name" value="TAF6_C"/>
</dbReference>
<dbReference type="SUPFAM" id="SSF47113">
    <property type="entry name" value="Histone-fold"/>
    <property type="match status" value="1"/>
</dbReference>
<dbReference type="InterPro" id="IPR009072">
    <property type="entry name" value="Histone-fold"/>
</dbReference>
<sequence length="361" mass="41937">MLFSKESFVTYAQSQGLEIDDEAINILSQDIEYRVKELCQEASKFMLFSKRSKLAIEDINNALITRNVDPLFGYDPKDNLIFKNDLLKSSIFYVPDEEIDLEEFLEQPLPKIPAAPTITAHWLAIEGVQPQVPQNPIVVEKPIIKQNQLTTYTEESEFKNTTKHIISKELSLYYEKLLSFLEDEEKVTLAIECLKTESGIQQLIPYLIQNIKEKIVKYMNTEQLPNFISFYYSLLQNEFIFIDPYLHQMIPSLLTTVIGKRVKTVEIRKLGADAIKYVFDKYSKKYDTLGPRIIKSLTKVWLDPTKSEDSHYGALYTLSILSPYVVESVIKYEKERYLEITKDLNYCRVNALLMTICVEKE</sequence>
<gene>
    <name evidence="7" type="ORF">M153_1630001717</name>
</gene>
<dbReference type="PANTHER" id="PTHR10221">
    <property type="entry name" value="TRANSCRIPTION INITIATION FACTOR TFIID SUBUNIT 6"/>
    <property type="match status" value="1"/>
</dbReference>
<evidence type="ECO:0000259" key="6">
    <source>
        <dbReference type="SMART" id="SM00803"/>
    </source>
</evidence>
<keyword evidence="4" id="KW-0804">Transcription</keyword>
<protein>
    <submittedName>
        <fullName evidence="7">Transcription initiation factor TFIID, subunit TAF6</fullName>
    </submittedName>
</protein>
<evidence type="ECO:0000256" key="4">
    <source>
        <dbReference type="ARBA" id="ARBA00023163"/>
    </source>
</evidence>
<evidence type="ECO:0000256" key="1">
    <source>
        <dbReference type="ARBA" id="ARBA00004123"/>
    </source>
</evidence>
<dbReference type="PANTHER" id="PTHR10221:SF9">
    <property type="entry name" value="TRANSCRIPTION INITIATION FACTOR TFIID SUBUNIT 6"/>
    <property type="match status" value="1"/>
</dbReference>
<dbReference type="AlphaFoldDB" id="A0A0R0M534"/>
<keyword evidence="5" id="KW-0539">Nucleus</keyword>
<dbReference type="Proteomes" id="UP000051530">
    <property type="component" value="Unassembled WGS sequence"/>
</dbReference>
<evidence type="ECO:0000313" key="7">
    <source>
        <dbReference type="EMBL" id="KRH94702.1"/>
    </source>
</evidence>
<comment type="caution">
    <text evidence="7">The sequence shown here is derived from an EMBL/GenBank/DDBJ whole genome shotgun (WGS) entry which is preliminary data.</text>
</comment>
<proteinExistence type="inferred from homology"/>
<dbReference type="SMART" id="SM00803">
    <property type="entry name" value="TAF"/>
    <property type="match status" value="1"/>
</dbReference>
<dbReference type="InterPro" id="IPR037796">
    <property type="entry name" value="TAF6"/>
</dbReference>
<dbReference type="Pfam" id="PF02969">
    <property type="entry name" value="TAF"/>
    <property type="match status" value="1"/>
</dbReference>
<dbReference type="OrthoDB" id="361039at2759"/>
<dbReference type="GO" id="GO:0000124">
    <property type="term" value="C:SAGA complex"/>
    <property type="evidence" value="ECO:0007669"/>
    <property type="project" value="EnsemblFungi"/>
</dbReference>
<dbReference type="Gene3D" id="1.10.20.10">
    <property type="entry name" value="Histone, subunit A"/>
    <property type="match status" value="1"/>
</dbReference>
<keyword evidence="7" id="KW-0396">Initiation factor</keyword>
<comment type="similarity">
    <text evidence="2">Belongs to the TAF6 family.</text>
</comment>
<evidence type="ECO:0000313" key="8">
    <source>
        <dbReference type="Proteomes" id="UP000051530"/>
    </source>
</evidence>
<dbReference type="Pfam" id="PF07571">
    <property type="entry name" value="TAF6_C"/>
    <property type="match status" value="1"/>
</dbReference>
<evidence type="ECO:0000256" key="3">
    <source>
        <dbReference type="ARBA" id="ARBA00023015"/>
    </source>
</evidence>
<feature type="domain" description="TATA box binding protein associated factor (TAF) histone-like fold" evidence="6">
    <location>
        <begin position="1"/>
        <end position="66"/>
    </location>
</feature>
<dbReference type="InterPro" id="IPR046344">
    <property type="entry name" value="TAF6_C_sf"/>
</dbReference>
<dbReference type="GO" id="GO:0051123">
    <property type="term" value="P:RNA polymerase II preinitiation complex assembly"/>
    <property type="evidence" value="ECO:0007669"/>
    <property type="project" value="TreeGrafter"/>
</dbReference>
<dbReference type="GO" id="GO:0046695">
    <property type="term" value="C:SLIK (SAGA-like) complex"/>
    <property type="evidence" value="ECO:0007669"/>
    <property type="project" value="InterPro"/>
</dbReference>
<dbReference type="GO" id="GO:0003713">
    <property type="term" value="F:transcription coactivator activity"/>
    <property type="evidence" value="ECO:0007669"/>
    <property type="project" value="TreeGrafter"/>
</dbReference>
<evidence type="ECO:0000256" key="2">
    <source>
        <dbReference type="ARBA" id="ARBA00007688"/>
    </source>
</evidence>
<dbReference type="GO" id="GO:0016251">
    <property type="term" value="F:RNA polymerase II general transcription initiation factor activity"/>
    <property type="evidence" value="ECO:0007669"/>
    <property type="project" value="InterPro"/>
</dbReference>
<keyword evidence="8" id="KW-1185">Reference proteome</keyword>
<organism evidence="7 8">
    <name type="scientific">Pseudoloma neurophilia</name>
    <dbReference type="NCBI Taxonomy" id="146866"/>
    <lineage>
        <taxon>Eukaryota</taxon>
        <taxon>Fungi</taxon>
        <taxon>Fungi incertae sedis</taxon>
        <taxon>Microsporidia</taxon>
        <taxon>Pseudoloma</taxon>
    </lineage>
</organism>
<keyword evidence="7" id="KW-0648">Protein biosynthesis</keyword>
<dbReference type="SUPFAM" id="SSF48371">
    <property type="entry name" value="ARM repeat"/>
    <property type="match status" value="1"/>
</dbReference>
<keyword evidence="3" id="KW-0805">Transcription regulation</keyword>
<accession>A0A0R0M534</accession>
<dbReference type="GO" id="GO:0005669">
    <property type="term" value="C:transcription factor TFIID complex"/>
    <property type="evidence" value="ECO:0007669"/>
    <property type="project" value="EnsemblFungi"/>
</dbReference>
<evidence type="ECO:0000256" key="5">
    <source>
        <dbReference type="ARBA" id="ARBA00023242"/>
    </source>
</evidence>
<dbReference type="InterPro" id="IPR004823">
    <property type="entry name" value="TAF_TATA-bd_Histone-like_dom"/>
</dbReference>